<reference evidence="10 11" key="1">
    <citation type="journal article" date="2019" name="Nat. Microbiol.">
        <title>Mediterranean grassland soil C-N compound turnover is dependent on rainfall and depth, and is mediated by genomically divergent microorganisms.</title>
        <authorList>
            <person name="Diamond S."/>
            <person name="Andeer P.F."/>
            <person name="Li Z."/>
            <person name="Crits-Christoph A."/>
            <person name="Burstein D."/>
            <person name="Anantharaman K."/>
            <person name="Lane K.R."/>
            <person name="Thomas B.C."/>
            <person name="Pan C."/>
            <person name="Northen T.R."/>
            <person name="Banfield J.F."/>
        </authorList>
    </citation>
    <scope>NUCLEOTIDE SEQUENCE [LARGE SCALE GENOMIC DNA]</scope>
    <source>
        <strain evidence="10">WS_9</strain>
    </source>
</reference>
<keyword evidence="3 7" id="KW-0694">RNA-binding</keyword>
<dbReference type="GO" id="GO:0000049">
    <property type="term" value="F:tRNA binding"/>
    <property type="evidence" value="ECO:0007669"/>
    <property type="project" value="UniProtKB-UniRule"/>
</dbReference>
<dbReference type="GO" id="GO:0019843">
    <property type="term" value="F:rRNA binding"/>
    <property type="evidence" value="ECO:0007669"/>
    <property type="project" value="UniProtKB-UniRule"/>
</dbReference>
<dbReference type="InterPro" id="IPR001892">
    <property type="entry name" value="Ribosomal_uS13"/>
</dbReference>
<evidence type="ECO:0000256" key="4">
    <source>
        <dbReference type="ARBA" id="ARBA00022980"/>
    </source>
</evidence>
<dbReference type="PIRSF" id="PIRSF002134">
    <property type="entry name" value="Ribosomal_S13"/>
    <property type="match status" value="1"/>
</dbReference>
<evidence type="ECO:0000256" key="8">
    <source>
        <dbReference type="RuleBase" id="RU003830"/>
    </source>
</evidence>
<dbReference type="GO" id="GO:0006412">
    <property type="term" value="P:translation"/>
    <property type="evidence" value="ECO:0007669"/>
    <property type="project" value="UniProtKB-UniRule"/>
</dbReference>
<dbReference type="PROSITE" id="PS50159">
    <property type="entry name" value="RIBOSOMAL_S13_2"/>
    <property type="match status" value="1"/>
</dbReference>
<feature type="region of interest" description="Disordered" evidence="9">
    <location>
        <begin position="93"/>
        <end position="136"/>
    </location>
</feature>
<keyword evidence="2 7" id="KW-0699">rRNA-binding</keyword>
<evidence type="ECO:0000256" key="6">
    <source>
        <dbReference type="ARBA" id="ARBA00035166"/>
    </source>
</evidence>
<protein>
    <recommendedName>
        <fullName evidence="6 7">Small ribosomal subunit protein uS13</fullName>
    </recommendedName>
</protein>
<evidence type="ECO:0000256" key="7">
    <source>
        <dbReference type="HAMAP-Rule" id="MF_01315"/>
    </source>
</evidence>
<dbReference type="Gene3D" id="4.10.910.10">
    <property type="entry name" value="30s ribosomal protein s13, domain 2"/>
    <property type="match status" value="1"/>
</dbReference>
<sequence>MARIAGVDLPNDKRIVIGLTYIFGIGPSSARKIIHLTGVNANTRVKALAEEEVTKLRQVIESQFKVEGARRSEVAMSIKRLMDIGAYRGLRHRKNLPARGQRTRTNARTRKGPKKTAGAVRKVAVAAKRPAPKPAG</sequence>
<evidence type="ECO:0000313" key="11">
    <source>
        <dbReference type="Proteomes" id="UP000317691"/>
    </source>
</evidence>
<dbReference type="Pfam" id="PF00416">
    <property type="entry name" value="Ribosomal_S13"/>
    <property type="match status" value="1"/>
</dbReference>
<dbReference type="AlphaFoldDB" id="A0A538TRU7"/>
<dbReference type="InterPro" id="IPR010979">
    <property type="entry name" value="Ribosomal_uS13-like_H2TH"/>
</dbReference>
<keyword evidence="5 7" id="KW-0687">Ribonucleoprotein</keyword>
<evidence type="ECO:0000256" key="9">
    <source>
        <dbReference type="SAM" id="MobiDB-lite"/>
    </source>
</evidence>
<dbReference type="GO" id="GO:0005829">
    <property type="term" value="C:cytosol"/>
    <property type="evidence" value="ECO:0007669"/>
    <property type="project" value="TreeGrafter"/>
</dbReference>
<evidence type="ECO:0000256" key="3">
    <source>
        <dbReference type="ARBA" id="ARBA00022884"/>
    </source>
</evidence>
<evidence type="ECO:0000256" key="1">
    <source>
        <dbReference type="ARBA" id="ARBA00008080"/>
    </source>
</evidence>
<comment type="similarity">
    <text evidence="1 7 8">Belongs to the universal ribosomal protein uS13 family.</text>
</comment>
<proteinExistence type="inferred from homology"/>
<name>A0A538TRU7_UNCEI</name>
<dbReference type="PANTHER" id="PTHR10871">
    <property type="entry name" value="30S RIBOSOMAL PROTEIN S13/40S RIBOSOMAL PROTEIN S18"/>
    <property type="match status" value="1"/>
</dbReference>
<dbReference type="FunFam" id="1.10.8.50:FF:000001">
    <property type="entry name" value="30S ribosomal protein S13"/>
    <property type="match status" value="1"/>
</dbReference>
<keyword evidence="7" id="KW-0820">tRNA-binding</keyword>
<dbReference type="HAMAP" id="MF_01315">
    <property type="entry name" value="Ribosomal_uS13"/>
    <property type="match status" value="1"/>
</dbReference>
<organism evidence="10 11">
    <name type="scientific">Eiseniibacteriota bacterium</name>
    <dbReference type="NCBI Taxonomy" id="2212470"/>
    <lineage>
        <taxon>Bacteria</taxon>
        <taxon>Candidatus Eiseniibacteriota</taxon>
    </lineage>
</organism>
<evidence type="ECO:0000256" key="5">
    <source>
        <dbReference type="ARBA" id="ARBA00023274"/>
    </source>
</evidence>
<keyword evidence="4 7" id="KW-0689">Ribosomal protein</keyword>
<comment type="caution">
    <text evidence="10">The sequence shown here is derived from an EMBL/GenBank/DDBJ whole genome shotgun (WGS) entry which is preliminary data.</text>
</comment>
<dbReference type="InterPro" id="IPR019980">
    <property type="entry name" value="Ribosomal_uS13_bac-type"/>
</dbReference>
<comment type="subunit">
    <text evidence="7">Part of the 30S ribosomal subunit. Forms a loose heterodimer with protein S19. Forms two bridges to the 50S subunit in the 70S ribosome.</text>
</comment>
<feature type="compositionally biased region" description="Low complexity" evidence="9">
    <location>
        <begin position="117"/>
        <end position="136"/>
    </location>
</feature>
<dbReference type="EMBL" id="VBOZ01000009">
    <property type="protein sequence ID" value="TMQ66344.1"/>
    <property type="molecule type" value="Genomic_DNA"/>
</dbReference>
<evidence type="ECO:0000313" key="10">
    <source>
        <dbReference type="EMBL" id="TMQ66344.1"/>
    </source>
</evidence>
<dbReference type="PANTHER" id="PTHR10871:SF1">
    <property type="entry name" value="SMALL RIBOSOMAL SUBUNIT PROTEIN US13M"/>
    <property type="match status" value="1"/>
</dbReference>
<dbReference type="InterPro" id="IPR027437">
    <property type="entry name" value="Rbsml_uS13_C"/>
</dbReference>
<dbReference type="Gene3D" id="1.10.8.50">
    <property type="match status" value="1"/>
</dbReference>
<accession>A0A538TRU7</accession>
<evidence type="ECO:0000256" key="2">
    <source>
        <dbReference type="ARBA" id="ARBA00022730"/>
    </source>
</evidence>
<dbReference type="Proteomes" id="UP000317691">
    <property type="component" value="Unassembled WGS sequence"/>
</dbReference>
<comment type="function">
    <text evidence="7">Located at the top of the head of the 30S subunit, it contacts several helices of the 16S rRNA. In the 70S ribosome it contacts the 23S rRNA (bridge B1a) and protein L5 of the 50S subunit (bridge B1b), connecting the 2 subunits; these bridges are implicated in subunit movement. Contacts the tRNAs in the A and P-sites.</text>
</comment>
<dbReference type="GO" id="GO:0003735">
    <property type="term" value="F:structural constituent of ribosome"/>
    <property type="evidence" value="ECO:0007669"/>
    <property type="project" value="InterPro"/>
</dbReference>
<dbReference type="FunFam" id="4.10.910.10:FF:000001">
    <property type="entry name" value="30S ribosomal protein S13"/>
    <property type="match status" value="1"/>
</dbReference>
<dbReference type="SUPFAM" id="SSF46946">
    <property type="entry name" value="S13-like H2TH domain"/>
    <property type="match status" value="1"/>
</dbReference>
<dbReference type="NCBIfam" id="TIGR03631">
    <property type="entry name" value="uS13_bact"/>
    <property type="match status" value="1"/>
</dbReference>
<feature type="compositionally biased region" description="Basic residues" evidence="9">
    <location>
        <begin position="93"/>
        <end position="114"/>
    </location>
</feature>
<dbReference type="GO" id="GO:0015935">
    <property type="term" value="C:small ribosomal subunit"/>
    <property type="evidence" value="ECO:0007669"/>
    <property type="project" value="TreeGrafter"/>
</dbReference>
<gene>
    <name evidence="7 10" type="primary">rpsM</name>
    <name evidence="10" type="ORF">E6K79_03050</name>
</gene>